<dbReference type="OrthoDB" id="10366654at2759"/>
<evidence type="ECO:0000313" key="2">
    <source>
        <dbReference type="Proteomes" id="UP000030665"/>
    </source>
</evidence>
<organism evidence="1 2">
    <name type="scientific">Trichuris trichiura</name>
    <name type="common">Whipworm</name>
    <name type="synonym">Trichocephalus trichiurus</name>
    <dbReference type="NCBI Taxonomy" id="36087"/>
    <lineage>
        <taxon>Eukaryota</taxon>
        <taxon>Metazoa</taxon>
        <taxon>Ecdysozoa</taxon>
        <taxon>Nematoda</taxon>
        <taxon>Enoplea</taxon>
        <taxon>Dorylaimia</taxon>
        <taxon>Trichinellida</taxon>
        <taxon>Trichuridae</taxon>
        <taxon>Trichuris</taxon>
    </lineage>
</organism>
<accession>A0A077ZEG7</accession>
<name>A0A077ZEG7_TRITR</name>
<sequence length="277" mass="31901">MEQTMNSASELYEQFMQKSEQVLEMPAKFAQLAENATKLSAKIGQAVKSFAHFNEELKSLVDYFNHCEGTENEFCRDIMTVHQKFCLLQEEAKRLSERLVATFADPVISDQKVYTAHVKHMVTICSGVYVMNYNVKKNTKKISCLKKKPLKWKAEVFRYKRLLKPARMTTSIDDVCKNKYELFFLKALRDLTEDQIRQASLFLERLRAAAKTDCRLNTLSSTITPKDALRVSPERSDFMRWKKGDNGKRAVVIIDQSMETKRKETADVAINVSLESA</sequence>
<protein>
    <submittedName>
        <fullName evidence="1">Uncharacterized protein</fullName>
    </submittedName>
</protein>
<reference evidence="1" key="1">
    <citation type="submission" date="2014-01" db="EMBL/GenBank/DDBJ databases">
        <authorList>
            <person name="Aslett M."/>
        </authorList>
    </citation>
    <scope>NUCLEOTIDE SEQUENCE</scope>
</reference>
<keyword evidence="2" id="KW-1185">Reference proteome</keyword>
<dbReference type="Proteomes" id="UP000030665">
    <property type="component" value="Unassembled WGS sequence"/>
</dbReference>
<proteinExistence type="predicted"/>
<gene>
    <name evidence="1" type="ORF">TTRE_0000709201</name>
</gene>
<evidence type="ECO:0000313" key="1">
    <source>
        <dbReference type="EMBL" id="CDW58767.1"/>
    </source>
</evidence>
<reference evidence="1" key="2">
    <citation type="submission" date="2014-03" db="EMBL/GenBank/DDBJ databases">
        <title>The whipworm genome and dual-species transcriptomics of an intimate host-pathogen interaction.</title>
        <authorList>
            <person name="Foth B.J."/>
            <person name="Tsai I.J."/>
            <person name="Reid A.J."/>
            <person name="Bancroft A.J."/>
            <person name="Nichol S."/>
            <person name="Tracey A."/>
            <person name="Holroyd N."/>
            <person name="Cotton J.A."/>
            <person name="Stanley E.J."/>
            <person name="Zarowiecki M."/>
            <person name="Liu J.Z."/>
            <person name="Huckvale T."/>
            <person name="Cooper P.J."/>
            <person name="Grencis R.K."/>
            <person name="Berriman M."/>
        </authorList>
    </citation>
    <scope>NUCLEOTIDE SEQUENCE [LARGE SCALE GENOMIC DNA]</scope>
</reference>
<dbReference type="AlphaFoldDB" id="A0A077ZEG7"/>
<dbReference type="EMBL" id="HG806409">
    <property type="protein sequence ID" value="CDW58767.1"/>
    <property type="molecule type" value="Genomic_DNA"/>
</dbReference>